<dbReference type="Proteomes" id="UP000076552">
    <property type="component" value="Unassembled WGS sequence"/>
</dbReference>
<evidence type="ECO:0000313" key="1">
    <source>
        <dbReference type="EMBL" id="KZL70225.1"/>
    </source>
</evidence>
<reference evidence="1 2" key="1">
    <citation type="submission" date="2015-06" db="EMBL/GenBank/DDBJ databases">
        <title>Survival trade-offs in plant roots during colonization by closely related pathogenic and mutualistic fungi.</title>
        <authorList>
            <person name="Hacquard S."/>
            <person name="Kracher B."/>
            <person name="Hiruma K."/>
            <person name="Weinman A."/>
            <person name="Muench P."/>
            <person name="Garrido Oter R."/>
            <person name="Ver Loren van Themaat E."/>
            <person name="Dallerey J.-F."/>
            <person name="Damm U."/>
            <person name="Henrissat B."/>
            <person name="Lespinet O."/>
            <person name="Thon M."/>
            <person name="Kemen E."/>
            <person name="McHardy A.C."/>
            <person name="Schulze-Lefert P."/>
            <person name="O'Connell R.J."/>
        </authorList>
    </citation>
    <scope>NUCLEOTIDE SEQUENCE [LARGE SCALE GENOMIC DNA]</scope>
    <source>
        <strain evidence="1 2">0861</strain>
    </source>
</reference>
<organism evidence="1 2">
    <name type="scientific">Colletotrichum tofieldiae</name>
    <dbReference type="NCBI Taxonomy" id="708197"/>
    <lineage>
        <taxon>Eukaryota</taxon>
        <taxon>Fungi</taxon>
        <taxon>Dikarya</taxon>
        <taxon>Ascomycota</taxon>
        <taxon>Pezizomycotina</taxon>
        <taxon>Sordariomycetes</taxon>
        <taxon>Hypocreomycetidae</taxon>
        <taxon>Glomerellales</taxon>
        <taxon>Glomerellaceae</taxon>
        <taxon>Colletotrichum</taxon>
        <taxon>Colletotrichum spaethianum species complex</taxon>
    </lineage>
</organism>
<proteinExistence type="predicted"/>
<sequence length="117" mass="13160">MSCLWISEFGMSNWSAECGVRRQRFLEGFLSLTHRLYMPPEDETKDLQATSFSTLGLSTVPAMYTCHSPFPKWDYALRDVDREPGANVLAPTPAAVDSSTVKPMFLPLLAAEMLWRA</sequence>
<feature type="non-terminal residue" evidence="1">
    <location>
        <position position="117"/>
    </location>
</feature>
<keyword evidence="2" id="KW-1185">Reference proteome</keyword>
<protein>
    <submittedName>
        <fullName evidence="1">Uncharacterized protein</fullName>
    </submittedName>
</protein>
<evidence type="ECO:0000313" key="2">
    <source>
        <dbReference type="Proteomes" id="UP000076552"/>
    </source>
</evidence>
<name>A0A161VJB4_9PEZI</name>
<dbReference type="EMBL" id="LFIV01000093">
    <property type="protein sequence ID" value="KZL70225.1"/>
    <property type="molecule type" value="Genomic_DNA"/>
</dbReference>
<gene>
    <name evidence="1" type="ORF">CT0861_05418</name>
</gene>
<comment type="caution">
    <text evidence="1">The sequence shown here is derived from an EMBL/GenBank/DDBJ whole genome shotgun (WGS) entry which is preliminary data.</text>
</comment>
<accession>A0A161VJB4</accession>
<dbReference type="AlphaFoldDB" id="A0A161VJB4"/>